<organism evidence="3 4">
    <name type="scientific">Cryomyces minteri</name>
    <dbReference type="NCBI Taxonomy" id="331657"/>
    <lineage>
        <taxon>Eukaryota</taxon>
        <taxon>Fungi</taxon>
        <taxon>Dikarya</taxon>
        <taxon>Ascomycota</taxon>
        <taxon>Pezizomycotina</taxon>
        <taxon>Dothideomycetes</taxon>
        <taxon>Dothideomycetes incertae sedis</taxon>
        <taxon>Cryomyces</taxon>
    </lineage>
</organism>
<name>A0A4U0W9K3_9PEZI</name>
<evidence type="ECO:0000313" key="3">
    <source>
        <dbReference type="EMBL" id="TKA59220.1"/>
    </source>
</evidence>
<accession>A0A4U0W9K3</accession>
<evidence type="ECO:0000256" key="1">
    <source>
        <dbReference type="SAM" id="MobiDB-lite"/>
    </source>
</evidence>
<reference evidence="3 4" key="1">
    <citation type="submission" date="2017-03" db="EMBL/GenBank/DDBJ databases">
        <title>Genomes of endolithic fungi from Antarctica.</title>
        <authorList>
            <person name="Coleine C."/>
            <person name="Masonjones S."/>
            <person name="Stajich J.E."/>
        </authorList>
    </citation>
    <scope>NUCLEOTIDE SEQUENCE [LARGE SCALE GENOMIC DNA]</scope>
    <source>
        <strain evidence="3 4">CCFEE 5187</strain>
    </source>
</reference>
<dbReference type="Proteomes" id="UP000308768">
    <property type="component" value="Unassembled WGS sequence"/>
</dbReference>
<feature type="region of interest" description="Disordered" evidence="1">
    <location>
        <begin position="556"/>
        <end position="578"/>
    </location>
</feature>
<dbReference type="EMBL" id="NAJN01001994">
    <property type="protein sequence ID" value="TKA59220.1"/>
    <property type="molecule type" value="Genomic_DNA"/>
</dbReference>
<evidence type="ECO:0000313" key="4">
    <source>
        <dbReference type="Proteomes" id="UP000308768"/>
    </source>
</evidence>
<gene>
    <name evidence="3" type="ORF">B0A49_11907</name>
</gene>
<dbReference type="InterPro" id="IPR038986">
    <property type="entry name" value="Clr2"/>
</dbReference>
<evidence type="ECO:0000259" key="2">
    <source>
        <dbReference type="Pfam" id="PF10383"/>
    </source>
</evidence>
<dbReference type="AlphaFoldDB" id="A0A4U0W9K3"/>
<dbReference type="GO" id="GO:0033553">
    <property type="term" value="C:rDNA heterochromatin"/>
    <property type="evidence" value="ECO:0007669"/>
    <property type="project" value="TreeGrafter"/>
</dbReference>
<dbReference type="STRING" id="331657.A0A4U0W9K3"/>
<dbReference type="GO" id="GO:0030466">
    <property type="term" value="P:silent mating-type cassette heterochromatin formation"/>
    <property type="evidence" value="ECO:0007669"/>
    <property type="project" value="TreeGrafter"/>
</dbReference>
<feature type="domain" description="Cryptic loci regulator 2 C-terminal" evidence="2">
    <location>
        <begin position="175"/>
        <end position="297"/>
    </location>
</feature>
<dbReference type="OrthoDB" id="438224at2759"/>
<protein>
    <recommendedName>
        <fullName evidence="2">Cryptic loci regulator 2 C-terminal domain-containing protein</fullName>
    </recommendedName>
</protein>
<dbReference type="PANTHER" id="PTHR38046:SF1">
    <property type="entry name" value="CRYPTIC LOCI REGULATOR 2"/>
    <property type="match status" value="1"/>
</dbReference>
<dbReference type="PANTHER" id="PTHR38046">
    <property type="entry name" value="CRYPTIC LOCI REGULATOR 2"/>
    <property type="match status" value="1"/>
</dbReference>
<sequence>MAQGILETLAGTANWLPRPLEMVLFVREFEKDEELCRDSSGNFRLYNTKTKAFGGFPEWEAGVIGEVPQEELRLDDLITETEKETNVSMSGIRVEPYPNPNLASTSTKDNKFWSKRHKYVPMHHVRPFIFWQEYLRGIPEQEWHPTIKHVLTAMATLALTDRVRFQGTWPSARVFCKGMYLGSEYIVVGDVVRLMPTTIDPTVTDIMRIHSIKLKLLELDISTDDEGNSLRSPPLVCHISGEGYTLDPAKTMTKLPIDPDLGLLPREFYGYGDWYPVGPPKSLRQVPFSHILGRCYEPDAMQLWFSTPISPDNRADLLSLGAAGTIAAREYARCHDKRIKDGAIHRWNFSETRIDALDLERHVNLEVGRMGLHGDKRLWLKHCRQLNTLTGPEGPAALRAAAKVAAASPNGGPPELAEDLETENTGKGIVVEFSMRKNRAHTTADDVDRTSLAGAGFESDELQANNIADDESESDGSKEYESEEGGEGDGSEEDGSEDDGSEDDGNEGTEKGGEQVDDENEDELAVAMQLVDELQEPHGDVMDVNANEEGNVVMSHRGMDSALDPPRKKQKIYVDEMD</sequence>
<keyword evidence="4" id="KW-1185">Reference proteome</keyword>
<feature type="compositionally biased region" description="Acidic residues" evidence="1">
    <location>
        <begin position="481"/>
        <end position="507"/>
    </location>
</feature>
<dbReference type="InterPro" id="IPR018839">
    <property type="entry name" value="Tscrpt-silencing_Clr2_C"/>
</dbReference>
<comment type="caution">
    <text evidence="3">The sequence shown here is derived from an EMBL/GenBank/DDBJ whole genome shotgun (WGS) entry which is preliminary data.</text>
</comment>
<feature type="region of interest" description="Disordered" evidence="1">
    <location>
        <begin position="456"/>
        <end position="525"/>
    </location>
</feature>
<dbReference type="GO" id="GO:0070824">
    <property type="term" value="C:SHREC complex"/>
    <property type="evidence" value="ECO:0007669"/>
    <property type="project" value="InterPro"/>
</dbReference>
<dbReference type="GO" id="GO:0031934">
    <property type="term" value="C:mating-type region heterochromatin"/>
    <property type="evidence" value="ECO:0007669"/>
    <property type="project" value="TreeGrafter"/>
</dbReference>
<dbReference type="Pfam" id="PF10383">
    <property type="entry name" value="Clr2"/>
    <property type="match status" value="1"/>
</dbReference>
<proteinExistence type="predicted"/>
<feature type="compositionally biased region" description="Acidic residues" evidence="1">
    <location>
        <begin position="515"/>
        <end position="524"/>
    </location>
</feature>